<dbReference type="InterPro" id="IPR006584">
    <property type="entry name" value="Cellulose-bd_IV"/>
</dbReference>
<evidence type="ECO:0000256" key="1">
    <source>
        <dbReference type="ARBA" id="ARBA00022729"/>
    </source>
</evidence>
<dbReference type="PANTHER" id="PTHR43863:SF2">
    <property type="entry name" value="MALTASE-GLUCOAMYLASE"/>
    <property type="match status" value="1"/>
</dbReference>
<feature type="non-terminal residue" evidence="4">
    <location>
        <position position="900"/>
    </location>
</feature>
<name>A0ABW0M320_9BACL</name>
<dbReference type="SUPFAM" id="SSF50998">
    <property type="entry name" value="Quinoprotein alcohol dehydrogenase-like"/>
    <property type="match status" value="1"/>
</dbReference>
<dbReference type="InterPro" id="IPR015943">
    <property type="entry name" value="WD40/YVTN_repeat-like_dom_sf"/>
</dbReference>
<gene>
    <name evidence="4" type="ORF">ACFPPD_26270</name>
</gene>
<protein>
    <submittedName>
        <fullName evidence="4">CBM35 domain-containing protein</fullName>
    </submittedName>
</protein>
<dbReference type="SUPFAM" id="SSF49785">
    <property type="entry name" value="Galactose-binding domain-like"/>
    <property type="match status" value="3"/>
</dbReference>
<dbReference type="SMART" id="SM00606">
    <property type="entry name" value="CBD_IV"/>
    <property type="match status" value="2"/>
</dbReference>
<dbReference type="Pfam" id="PF03422">
    <property type="entry name" value="CBM_6"/>
    <property type="match status" value="1"/>
</dbReference>
<dbReference type="Pfam" id="PF16990">
    <property type="entry name" value="CBM_35"/>
    <property type="match status" value="1"/>
</dbReference>
<feature type="domain" description="CBM6" evidence="3">
    <location>
        <begin position="824"/>
        <end position="900"/>
    </location>
</feature>
<dbReference type="InterPro" id="IPR005084">
    <property type="entry name" value="CBM6"/>
</dbReference>
<dbReference type="PANTHER" id="PTHR43863">
    <property type="entry name" value="HYDROLASE, PUTATIVE (AFU_ORTHOLOGUE AFUA_1G03140)-RELATED"/>
    <property type="match status" value="1"/>
</dbReference>
<dbReference type="Gene3D" id="2.60.120.260">
    <property type="entry name" value="Galactose-binding domain-like"/>
    <property type="match status" value="3"/>
</dbReference>
<accession>A0ABW0M320</accession>
<dbReference type="PROSITE" id="PS51175">
    <property type="entry name" value="CBM6"/>
    <property type="match status" value="3"/>
</dbReference>
<dbReference type="InterPro" id="IPR008979">
    <property type="entry name" value="Galactose-bd-like_sf"/>
</dbReference>
<evidence type="ECO:0000313" key="5">
    <source>
        <dbReference type="Proteomes" id="UP001596105"/>
    </source>
</evidence>
<feature type="chain" id="PRO_5046124742" evidence="2">
    <location>
        <begin position="21"/>
        <end position="900"/>
    </location>
</feature>
<feature type="signal peptide" evidence="2">
    <location>
        <begin position="1"/>
        <end position="20"/>
    </location>
</feature>
<evidence type="ECO:0000256" key="2">
    <source>
        <dbReference type="SAM" id="SignalP"/>
    </source>
</evidence>
<feature type="domain" description="CBM6" evidence="3">
    <location>
        <begin position="684"/>
        <end position="812"/>
    </location>
</feature>
<reference evidence="5" key="1">
    <citation type="journal article" date="2019" name="Int. J. Syst. Evol. Microbiol.">
        <title>The Global Catalogue of Microorganisms (GCM) 10K type strain sequencing project: providing services to taxonomists for standard genome sequencing and annotation.</title>
        <authorList>
            <consortium name="The Broad Institute Genomics Platform"/>
            <consortium name="The Broad Institute Genome Sequencing Center for Infectious Disease"/>
            <person name="Wu L."/>
            <person name="Ma J."/>
        </authorList>
    </citation>
    <scope>NUCLEOTIDE SEQUENCE [LARGE SCALE GENOMIC DNA]</scope>
    <source>
        <strain evidence="5">CCUG 57113</strain>
    </source>
</reference>
<proteinExistence type="predicted"/>
<dbReference type="InterPro" id="IPR051816">
    <property type="entry name" value="Glycosyl_Hydrolase_31"/>
</dbReference>
<keyword evidence="1 2" id="KW-0732">Signal</keyword>
<dbReference type="RefSeq" id="WP_378083931.1">
    <property type="nucleotide sequence ID" value="NZ_JBHSMH010000118.1"/>
</dbReference>
<dbReference type="EMBL" id="JBHSMH010000118">
    <property type="protein sequence ID" value="MFC5472194.1"/>
    <property type="molecule type" value="Genomic_DNA"/>
</dbReference>
<dbReference type="Proteomes" id="UP001596105">
    <property type="component" value="Unassembled WGS sequence"/>
</dbReference>
<feature type="domain" description="CBM6" evidence="3">
    <location>
        <begin position="546"/>
        <end position="672"/>
    </location>
</feature>
<evidence type="ECO:0000313" key="4">
    <source>
        <dbReference type="EMBL" id="MFC5472194.1"/>
    </source>
</evidence>
<comment type="caution">
    <text evidence="4">The sequence shown here is derived from an EMBL/GenBank/DDBJ whole genome shotgun (WGS) entry which is preliminary data.</text>
</comment>
<dbReference type="CDD" id="cd04083">
    <property type="entry name" value="CBM35_Lmo2446-like"/>
    <property type="match status" value="2"/>
</dbReference>
<keyword evidence="5" id="KW-1185">Reference proteome</keyword>
<dbReference type="InterPro" id="IPR011047">
    <property type="entry name" value="Quinoprotein_ADH-like_sf"/>
</dbReference>
<evidence type="ECO:0000259" key="3">
    <source>
        <dbReference type="PROSITE" id="PS51175"/>
    </source>
</evidence>
<organism evidence="4 5">
    <name type="scientific">Cohnella suwonensis</name>
    <dbReference type="NCBI Taxonomy" id="696072"/>
    <lineage>
        <taxon>Bacteria</taxon>
        <taxon>Bacillati</taxon>
        <taxon>Bacillota</taxon>
        <taxon>Bacilli</taxon>
        <taxon>Bacillales</taxon>
        <taxon>Paenibacillaceae</taxon>
        <taxon>Cohnella</taxon>
    </lineage>
</organism>
<dbReference type="Gene3D" id="2.130.10.10">
    <property type="entry name" value="YVTN repeat-like/Quinoprotein amine dehydrogenase"/>
    <property type="match status" value="1"/>
</dbReference>
<sequence length="900" mass="95175">MIKKILRVATVFCLSLAFFADPIAPTREAHALAAVVDVTTQHNDNRRTGANLNETTLTTANVNASSFGRLFSQQVDGQIYAQPLYLSQMDIGGKTRNVVYVATMHNTLYCFDADDGSLGPLWTKSLDPSVKLPDANIGPAGYADIKNEIGILSTPVISRDRGVIYLTLMTVNSAKTQYKHRLYALDLKNGSIRQGPVDISATVAGTADGGTTVRLNSMFQLQRTALTLANGRVQMGFGSIGDNGNYHGWVLGYNANTFVQEVAYTTSPNGEWGGVWMSGQGLTVDPAGNLYFLSGNLSIDVLEDDANKGNAVIKLSNGSPAQLLDWFIPFNYEELDLVDLDLGSSGVMLIPGTGLLICGSKGGKLYLLDSNNLGKFQAGSDSQIVQSFFISTGNIHGAPVYWEGPAGKQIYVWAEEDTLKAFKFDGTRLQPAPASQSVVKLPDHTMPGGFLSVSADGNKAGTGIVWASSPVSEDANHATVEGVLRAFDASDLSRELWNSKQSGRASDIYNFAKFAPPTIANGKVYMATFSNRIDVYGLTGGTTSTTKAEAENATLTIAKVNWDHAGYSGTGFVDNYNTGNVGATTTFTVDMASAGAADVTLRYGNGMGSAMTVSLYVNGTKIKQTTLPPTANWDTWGDKTETLNLVAGTNTIAYRYDSGDTGNVNLDYLSIAGGTVVTPPTSTTKAEAEDATLTIAKVNWDHTGYSGTGFVDNYNTGNVGATTTFTVNMASASAGAADVTLRYGNGMGSAMTVSLYVNGTKIKQTSLPPTANWDTWGDKTETLNLVAGTNTIAYRYDSGDTGNVNLDYLSYAGGTVVTPPTSTTKAEAENATLTIAKVNWDHAGYSGTGFVDNYNTGNVGATTTFTVNMASAGAADVTLRYGNGMGSAMTVSLYVNGTKI</sequence>